<reference evidence="3 6" key="4">
    <citation type="submission" date="2018-12" db="EMBL/GenBank/DDBJ databases">
        <title>Food and Water Safety Consortium.</title>
        <authorList>
            <person name="Tyson S."/>
            <person name="Peterson C.-L."/>
            <person name="Olson A."/>
            <person name="Tyler S."/>
            <person name="Cabral J."/>
            <person name="Lynch T."/>
            <person name="Knox N."/>
            <person name="Van Domselaar G."/>
            <person name="Graham M."/>
        </authorList>
    </citation>
    <scope>NUCLEOTIDE SEQUENCE [LARGE SCALE GENOMIC DNA]</scope>
    <source>
        <strain evidence="3 6">FWSEC0419</strain>
    </source>
</reference>
<dbReference type="Proteomes" id="UP000305093">
    <property type="component" value="Unassembled WGS sequence"/>
</dbReference>
<reference evidence="1 4" key="1">
    <citation type="journal article" date="2015" name="Genome Announc.">
        <title>Draft Genome Sequences of Human-Pathogenic Escherichia coli O26:H11 Strains Carrying the stx2 Gene Only and Circulating in France.</title>
        <authorList>
            <person name="Delannoy S."/>
            <person name="Mariani-Kurkdjian P."/>
            <person name="Bonacorsi S."/>
            <person name="Liguori S."/>
            <person name="Ison S.A."/>
            <person name="Fach P."/>
        </authorList>
    </citation>
    <scope>NUCLEOTIDE SEQUENCE [LARGE SCALE GENOMIC DNA]</scope>
    <source>
        <strain evidence="1 4">34870</strain>
    </source>
</reference>
<dbReference type="AlphaFoldDB" id="A0A1Y2Y3Z4"/>
<dbReference type="EMBL" id="QFSS01000305">
    <property type="protein sequence ID" value="PZZ62538.1"/>
    <property type="molecule type" value="Genomic_DNA"/>
</dbReference>
<evidence type="ECO:0000313" key="3">
    <source>
        <dbReference type="EMBL" id="TJF64598.1"/>
    </source>
</evidence>
<dbReference type="Proteomes" id="UP000248865">
    <property type="component" value="Unassembled WGS sequence"/>
</dbReference>
<sequence length="100" mass="11507">MNLYRCPFCGSTVLNIGYSFSIRGKMRYVSCKCGAQGPEKRTRSEAISSWNSRMKVWVYDPETILNVEERRRTEVYIHNLNEDGFAPVLVKATPQEVNRG</sequence>
<reference evidence="1" key="2">
    <citation type="submission" date="2017-03" db="EMBL/GenBank/DDBJ databases">
        <title>The mobilome is the main driver of stx2-positive O26:H11 Escherichia coli strains evolution.</title>
        <authorList>
            <person name="Delannoy S."/>
            <person name="Mariani-Kurkdjian P."/>
            <person name="Webb H.E."/>
            <person name="Bonacorsi S."/>
            <person name="Fach P."/>
        </authorList>
    </citation>
    <scope>NUCLEOTIDE SEQUENCE</scope>
    <source>
        <strain evidence="1">34870</strain>
    </source>
</reference>
<name>A0A1Y2Y3Z4_ECOLX</name>
<dbReference type="Proteomes" id="UP000036331">
    <property type="component" value="Unassembled WGS sequence"/>
</dbReference>
<evidence type="ECO:0000313" key="1">
    <source>
        <dbReference type="EMBL" id="PBN78202.1"/>
    </source>
</evidence>
<dbReference type="EMBL" id="LDXE02000001">
    <property type="protein sequence ID" value="PBN78202.1"/>
    <property type="molecule type" value="Genomic_DNA"/>
</dbReference>
<organism evidence="2 5">
    <name type="scientific">Escherichia coli</name>
    <dbReference type="NCBI Taxonomy" id="562"/>
    <lineage>
        <taxon>Bacteria</taxon>
        <taxon>Pseudomonadati</taxon>
        <taxon>Pseudomonadota</taxon>
        <taxon>Gammaproteobacteria</taxon>
        <taxon>Enterobacterales</taxon>
        <taxon>Enterobacteriaceae</taxon>
        <taxon>Escherichia</taxon>
    </lineage>
</organism>
<dbReference type="InterPro" id="IPR019908">
    <property type="entry name" value="Toxin_RalR"/>
</dbReference>
<evidence type="ECO:0000313" key="4">
    <source>
        <dbReference type="Proteomes" id="UP000036331"/>
    </source>
</evidence>
<proteinExistence type="predicted"/>
<comment type="caution">
    <text evidence="2">The sequence shown here is derived from an EMBL/GenBank/DDBJ whole genome shotgun (WGS) entry which is preliminary data.</text>
</comment>
<dbReference type="NCBIfam" id="TIGR03655">
    <property type="entry name" value="anti_R_Lar"/>
    <property type="match status" value="1"/>
</dbReference>
<gene>
    <name evidence="1" type="ORF">ABE91_007285</name>
    <name evidence="3" type="ORF">C9194_15050</name>
    <name evidence="2" type="ORF">DIV22_23145</name>
</gene>
<dbReference type="Pfam" id="PF14354">
    <property type="entry name" value="Lar_restr_allev"/>
    <property type="match status" value="1"/>
</dbReference>
<accession>A0A1Y2Y3Z4</accession>
<protein>
    <submittedName>
        <fullName evidence="2">Restriction alleviation protein, Lar family</fullName>
    </submittedName>
</protein>
<evidence type="ECO:0000313" key="2">
    <source>
        <dbReference type="EMBL" id="PZZ62538.1"/>
    </source>
</evidence>
<reference evidence="2 5" key="3">
    <citation type="submission" date="2018-05" db="EMBL/GenBank/DDBJ databases">
        <title>Genomic sequencing of EHEC O26 New European Clone.</title>
        <authorList>
            <person name="Karnisova L."/>
            <person name="Nunvar J."/>
            <person name="Marejkova M."/>
            <person name="Mellmann A."/>
            <person name="Drevinek P."/>
            <person name="Blahova K."/>
            <person name="Bielaszewska M."/>
        </authorList>
    </citation>
    <scope>NUCLEOTIDE SEQUENCE [LARGE SCALE GENOMIC DNA]</scope>
    <source>
        <strain evidence="2 5">14-391</strain>
    </source>
</reference>
<evidence type="ECO:0000313" key="6">
    <source>
        <dbReference type="Proteomes" id="UP000305093"/>
    </source>
</evidence>
<dbReference type="EMBL" id="RROO01000026">
    <property type="protein sequence ID" value="TJF64598.1"/>
    <property type="molecule type" value="Genomic_DNA"/>
</dbReference>
<evidence type="ECO:0000313" key="5">
    <source>
        <dbReference type="Proteomes" id="UP000248865"/>
    </source>
</evidence>